<gene>
    <name evidence="2" type="ORF">KEM10_23285</name>
</gene>
<evidence type="ECO:0000259" key="1">
    <source>
        <dbReference type="Pfam" id="PF20247"/>
    </source>
</evidence>
<dbReference type="Pfam" id="PF20247">
    <property type="entry name" value="DUF6602"/>
    <property type="match status" value="1"/>
</dbReference>
<protein>
    <recommendedName>
        <fullName evidence="1">DUF6602 domain-containing protein</fullName>
    </recommendedName>
</protein>
<sequence>MIQLPDISKWNPRQDKQEAISNTFLQTCQSIEARLIAESQIEKRFNIDNYDSGIGIEDLFKREIGLLLPSRYEITSGVISDKKGLTCGDCDIVILNKQWFPLIKYGATNESRRVHIPVESVYSVIEIKQSLTKESLEKAMEKIVTYKRLDRIRSEYGRIVENHNLAGLEKPDNSLNYRYDSILMVNSNEKDRSDLIKHFFRINELLAPEDRVNSLGVLGYAFACYTTPIEGVGHKEKLYPSNESGNYKPYILETETDVFYRFWVNLWKHLSLTVLNGDKIFEGYAANAFRKGKPLDLK</sequence>
<evidence type="ECO:0000313" key="3">
    <source>
        <dbReference type="Proteomes" id="UP000708576"/>
    </source>
</evidence>
<name>A0ABS5K413_9BACT</name>
<keyword evidence="3" id="KW-1185">Reference proteome</keyword>
<evidence type="ECO:0000313" key="2">
    <source>
        <dbReference type="EMBL" id="MBS2101229.1"/>
    </source>
</evidence>
<dbReference type="Proteomes" id="UP000708576">
    <property type="component" value="Unassembled WGS sequence"/>
</dbReference>
<feature type="domain" description="DUF6602" evidence="1">
    <location>
        <begin position="49"/>
        <end position="149"/>
    </location>
</feature>
<dbReference type="InterPro" id="IPR046537">
    <property type="entry name" value="DUF6602"/>
</dbReference>
<organism evidence="2 3">
    <name type="scientific">Carboxylicivirga linearis</name>
    <dbReference type="NCBI Taxonomy" id="1628157"/>
    <lineage>
        <taxon>Bacteria</taxon>
        <taxon>Pseudomonadati</taxon>
        <taxon>Bacteroidota</taxon>
        <taxon>Bacteroidia</taxon>
        <taxon>Marinilabiliales</taxon>
        <taxon>Marinilabiliaceae</taxon>
        <taxon>Carboxylicivirga</taxon>
    </lineage>
</organism>
<accession>A0ABS5K413</accession>
<proteinExistence type="predicted"/>
<dbReference type="RefSeq" id="WP_212220615.1">
    <property type="nucleotide sequence ID" value="NZ_JAGUCO010000053.1"/>
</dbReference>
<reference evidence="2 3" key="1">
    <citation type="journal article" date="2015" name="Int. J. Syst. Evol. Microbiol.">
        <title>Carboxylicivirga linearis sp. nov., isolated from a sea cucumber culture pond.</title>
        <authorList>
            <person name="Wang F.Q."/>
            <person name="Zhou Y.X."/>
            <person name="Lin X.Z."/>
            <person name="Chen G.J."/>
            <person name="Du Z.J."/>
        </authorList>
    </citation>
    <scope>NUCLEOTIDE SEQUENCE [LARGE SCALE GENOMIC DNA]</scope>
    <source>
        <strain evidence="2 3">FB218</strain>
    </source>
</reference>
<dbReference type="EMBL" id="JAGUCO010000053">
    <property type="protein sequence ID" value="MBS2101229.1"/>
    <property type="molecule type" value="Genomic_DNA"/>
</dbReference>
<comment type="caution">
    <text evidence="2">The sequence shown here is derived from an EMBL/GenBank/DDBJ whole genome shotgun (WGS) entry which is preliminary data.</text>
</comment>
<dbReference type="CDD" id="cd21173">
    <property type="entry name" value="NucC-like"/>
    <property type="match status" value="1"/>
</dbReference>